<dbReference type="AlphaFoldDB" id="A0AAD6Z008"/>
<comment type="caution">
    <text evidence="1">The sequence shown here is derived from an EMBL/GenBank/DDBJ whole genome shotgun (WGS) entry which is preliminary data.</text>
</comment>
<organism evidence="1 2">
    <name type="scientific">Mycena albidolilacea</name>
    <dbReference type="NCBI Taxonomy" id="1033008"/>
    <lineage>
        <taxon>Eukaryota</taxon>
        <taxon>Fungi</taxon>
        <taxon>Dikarya</taxon>
        <taxon>Basidiomycota</taxon>
        <taxon>Agaricomycotina</taxon>
        <taxon>Agaricomycetes</taxon>
        <taxon>Agaricomycetidae</taxon>
        <taxon>Agaricales</taxon>
        <taxon>Marasmiineae</taxon>
        <taxon>Mycenaceae</taxon>
        <taxon>Mycena</taxon>
    </lineage>
</organism>
<dbReference type="Proteomes" id="UP001218218">
    <property type="component" value="Unassembled WGS sequence"/>
</dbReference>
<dbReference type="EMBL" id="JARIHO010000115">
    <property type="protein sequence ID" value="KAJ7302560.1"/>
    <property type="molecule type" value="Genomic_DNA"/>
</dbReference>
<protein>
    <submittedName>
        <fullName evidence="1">Uncharacterized protein</fullName>
    </submittedName>
</protein>
<gene>
    <name evidence="1" type="ORF">DFH08DRAFT_826577</name>
</gene>
<evidence type="ECO:0000313" key="1">
    <source>
        <dbReference type="EMBL" id="KAJ7302560.1"/>
    </source>
</evidence>
<evidence type="ECO:0000313" key="2">
    <source>
        <dbReference type="Proteomes" id="UP001218218"/>
    </source>
</evidence>
<name>A0AAD6Z008_9AGAR</name>
<proteinExistence type="predicted"/>
<keyword evidence="2" id="KW-1185">Reference proteome</keyword>
<sequence length="113" mass="12401">MPATAFPASLPPSSLYACVPNRQPIACRRSLNIHPSVPNVHCATPDILNNSEDDLMNFNKDPGECGQRQNSTVGDDEEHHDVIDFDEAVGIFDKGTKQAAEENLGASKRRRNK</sequence>
<reference evidence="1" key="1">
    <citation type="submission" date="2023-03" db="EMBL/GenBank/DDBJ databases">
        <title>Massive genome expansion in bonnet fungi (Mycena s.s.) driven by repeated elements and novel gene families across ecological guilds.</title>
        <authorList>
            <consortium name="Lawrence Berkeley National Laboratory"/>
            <person name="Harder C.B."/>
            <person name="Miyauchi S."/>
            <person name="Viragh M."/>
            <person name="Kuo A."/>
            <person name="Thoen E."/>
            <person name="Andreopoulos B."/>
            <person name="Lu D."/>
            <person name="Skrede I."/>
            <person name="Drula E."/>
            <person name="Henrissat B."/>
            <person name="Morin E."/>
            <person name="Kohler A."/>
            <person name="Barry K."/>
            <person name="LaButti K."/>
            <person name="Morin E."/>
            <person name="Salamov A."/>
            <person name="Lipzen A."/>
            <person name="Mereny Z."/>
            <person name="Hegedus B."/>
            <person name="Baldrian P."/>
            <person name="Stursova M."/>
            <person name="Weitz H."/>
            <person name="Taylor A."/>
            <person name="Grigoriev I.V."/>
            <person name="Nagy L.G."/>
            <person name="Martin F."/>
            <person name="Kauserud H."/>
        </authorList>
    </citation>
    <scope>NUCLEOTIDE SEQUENCE</scope>
    <source>
        <strain evidence="1">CBHHK002</strain>
    </source>
</reference>
<accession>A0AAD6Z008</accession>